<protein>
    <submittedName>
        <fullName evidence="1">Uncharacterized protein</fullName>
    </submittedName>
</protein>
<reference evidence="1 2" key="1">
    <citation type="submission" date="2020-12" db="EMBL/GenBank/DDBJ databases">
        <title>FDA dAtabase for Regulatory Grade micrObial Sequences (FDA-ARGOS): Supporting development and validation of Infectious Disease Dx tests.</title>
        <authorList>
            <person name="Minogue T."/>
            <person name="Wolcott M."/>
            <person name="Wasieloski L."/>
            <person name="Aguilar W."/>
            <person name="Moore D."/>
            <person name="Jaissle J."/>
            <person name="Tallon L."/>
            <person name="Sadzewicz L."/>
            <person name="Zhao X."/>
            <person name="Boylan J."/>
            <person name="Ott S."/>
            <person name="Bowen H."/>
            <person name="Vavikolanu K."/>
            <person name="Mehta A."/>
            <person name="Aluvathingal J."/>
            <person name="Nadendla S."/>
            <person name="Yan Y."/>
            <person name="Sichtig H."/>
        </authorList>
    </citation>
    <scope>NUCLEOTIDE SEQUENCE [LARGE SCALE GENOMIC DNA]</scope>
    <source>
        <strain evidence="1 2">FDAARGOS_949</strain>
    </source>
</reference>
<dbReference type="AlphaFoldDB" id="A0AAP9Y4Z4"/>
<dbReference type="Proteomes" id="UP000594892">
    <property type="component" value="Chromosome 2"/>
</dbReference>
<gene>
    <name evidence="1" type="ORF">I6H06_14325</name>
</gene>
<evidence type="ECO:0000313" key="2">
    <source>
        <dbReference type="Proteomes" id="UP000594892"/>
    </source>
</evidence>
<sequence>MHSILAAPASDSPGATYLSSIIFLWLQRHFLAFRCGGFSPQAPRSDRFFAPRHGTRPHASTCSSNTKIKWHNEQNQRCNGYAVHPTSHRSPDGSFSSNLQIEGVAGRYEFYSLDYFSSEAQALQHSARWARD</sequence>
<dbReference type="EMBL" id="CP065601">
    <property type="protein sequence ID" value="QPQ93422.1"/>
    <property type="molecule type" value="Genomic_DNA"/>
</dbReference>
<evidence type="ECO:0000313" key="1">
    <source>
        <dbReference type="EMBL" id="QPQ93422.1"/>
    </source>
</evidence>
<proteinExistence type="predicted"/>
<accession>A0AAP9Y4Z4</accession>
<name>A0AAP9Y4Z4_BURGL</name>
<organism evidence="1 2">
    <name type="scientific">Burkholderia glumae</name>
    <name type="common">Pseudomonas glumae</name>
    <dbReference type="NCBI Taxonomy" id="337"/>
    <lineage>
        <taxon>Bacteria</taxon>
        <taxon>Pseudomonadati</taxon>
        <taxon>Pseudomonadota</taxon>
        <taxon>Betaproteobacteria</taxon>
        <taxon>Burkholderiales</taxon>
        <taxon>Burkholderiaceae</taxon>
        <taxon>Burkholderia</taxon>
    </lineage>
</organism>